<dbReference type="Proteomes" id="UP001499915">
    <property type="component" value="Unassembled WGS sequence"/>
</dbReference>
<sequence length="77" mass="8284">MASMLPLSLTDSKRRLWSGNGTEQALKSWNGQYCPPGLRREPGHRDSGPGALSYCLDALCHQPLNHGIGPLLGGTLQ</sequence>
<protein>
    <submittedName>
        <fullName evidence="1">Uncharacterized protein</fullName>
    </submittedName>
</protein>
<reference evidence="2" key="1">
    <citation type="journal article" date="2019" name="Int. J. Syst. Evol. Microbiol.">
        <title>The Global Catalogue of Microorganisms (GCM) 10K type strain sequencing project: providing services to taxonomists for standard genome sequencing and annotation.</title>
        <authorList>
            <consortium name="The Broad Institute Genomics Platform"/>
            <consortium name="The Broad Institute Genome Sequencing Center for Infectious Disease"/>
            <person name="Wu L."/>
            <person name="Ma J."/>
        </authorList>
    </citation>
    <scope>NUCLEOTIDE SEQUENCE [LARGE SCALE GENOMIC DNA]</scope>
    <source>
        <strain evidence="2">JCM 15134</strain>
    </source>
</reference>
<name>A0ABP3T5F7_9GAMM</name>
<keyword evidence="2" id="KW-1185">Reference proteome</keyword>
<accession>A0ABP3T5F7</accession>
<evidence type="ECO:0000313" key="2">
    <source>
        <dbReference type="Proteomes" id="UP001499915"/>
    </source>
</evidence>
<gene>
    <name evidence="1" type="ORF">GCM10009104_01660</name>
</gene>
<proteinExistence type="predicted"/>
<organism evidence="1 2">
    <name type="scientific">Marinobacterium maritimum</name>
    <dbReference type="NCBI Taxonomy" id="500162"/>
    <lineage>
        <taxon>Bacteria</taxon>
        <taxon>Pseudomonadati</taxon>
        <taxon>Pseudomonadota</taxon>
        <taxon>Gammaproteobacteria</taxon>
        <taxon>Oceanospirillales</taxon>
        <taxon>Oceanospirillaceae</taxon>
        <taxon>Marinobacterium</taxon>
    </lineage>
</organism>
<evidence type="ECO:0000313" key="1">
    <source>
        <dbReference type="EMBL" id="GAA0680862.1"/>
    </source>
</evidence>
<dbReference type="EMBL" id="BAAAET010000001">
    <property type="protein sequence ID" value="GAA0680862.1"/>
    <property type="molecule type" value="Genomic_DNA"/>
</dbReference>
<comment type="caution">
    <text evidence="1">The sequence shown here is derived from an EMBL/GenBank/DDBJ whole genome shotgun (WGS) entry which is preliminary data.</text>
</comment>